<keyword evidence="7 10" id="KW-0472">Membrane</keyword>
<dbReference type="GO" id="GO:0005886">
    <property type="term" value="C:plasma membrane"/>
    <property type="evidence" value="ECO:0007669"/>
    <property type="project" value="UniProtKB-SubCell"/>
</dbReference>
<keyword evidence="3" id="KW-0597">Phosphoprotein</keyword>
<proteinExistence type="predicted"/>
<dbReference type="PANTHER" id="PTHR46884">
    <property type="entry name" value="COLLECTRIN"/>
    <property type="match status" value="1"/>
</dbReference>
<feature type="domain" description="Collectrin-like" evidence="12">
    <location>
        <begin position="43"/>
        <end position="230"/>
    </location>
</feature>
<keyword evidence="4 10" id="KW-0812">Transmembrane</keyword>
<dbReference type="InterPro" id="IPR042944">
    <property type="entry name" value="Collectrin"/>
</dbReference>
<reference evidence="14" key="1">
    <citation type="submission" date="2025-08" db="UniProtKB">
        <authorList>
            <consortium name="RefSeq"/>
        </authorList>
    </citation>
    <scope>IDENTIFICATION</scope>
    <source>
        <tissue evidence="14">Sperm</tissue>
    </source>
</reference>
<comment type="subcellular location">
    <subcellularLocation>
        <location evidence="1">Cell membrane</location>
        <topology evidence="1">Single-pass type I membrane protein</topology>
    </subcellularLocation>
</comment>
<evidence type="ECO:0000256" key="3">
    <source>
        <dbReference type="ARBA" id="ARBA00022553"/>
    </source>
</evidence>
<evidence type="ECO:0000256" key="4">
    <source>
        <dbReference type="ARBA" id="ARBA00022692"/>
    </source>
</evidence>
<protein>
    <submittedName>
        <fullName evidence="14">Collectrin</fullName>
    </submittedName>
</protein>
<feature type="chain" id="PRO_5042460184" evidence="11">
    <location>
        <begin position="25"/>
        <end position="230"/>
    </location>
</feature>
<evidence type="ECO:0000313" key="14">
    <source>
        <dbReference type="RefSeq" id="XP_032831161.1"/>
    </source>
</evidence>
<evidence type="ECO:0000256" key="8">
    <source>
        <dbReference type="ARBA" id="ARBA00023180"/>
    </source>
</evidence>
<keyword evidence="13" id="KW-1185">Reference proteome</keyword>
<dbReference type="AlphaFoldDB" id="A0AAJ7U7A1"/>
<dbReference type="GO" id="GO:0070062">
    <property type="term" value="C:extracellular exosome"/>
    <property type="evidence" value="ECO:0007669"/>
    <property type="project" value="TreeGrafter"/>
</dbReference>
<accession>A0AAJ7U7A1</accession>
<dbReference type="KEGG" id="pmrn:116954611"/>
<evidence type="ECO:0000259" key="12">
    <source>
        <dbReference type="PROSITE" id="PS52010"/>
    </source>
</evidence>
<dbReference type="InterPro" id="IPR031588">
    <property type="entry name" value="Collectrin_dom"/>
</dbReference>
<evidence type="ECO:0000256" key="6">
    <source>
        <dbReference type="ARBA" id="ARBA00022989"/>
    </source>
</evidence>
<keyword evidence="5 11" id="KW-0732">Signal</keyword>
<evidence type="ECO:0000256" key="7">
    <source>
        <dbReference type="ARBA" id="ARBA00023136"/>
    </source>
</evidence>
<organism evidence="13 14">
    <name type="scientific">Petromyzon marinus</name>
    <name type="common">Sea lamprey</name>
    <dbReference type="NCBI Taxonomy" id="7757"/>
    <lineage>
        <taxon>Eukaryota</taxon>
        <taxon>Metazoa</taxon>
        <taxon>Chordata</taxon>
        <taxon>Craniata</taxon>
        <taxon>Vertebrata</taxon>
        <taxon>Cyclostomata</taxon>
        <taxon>Hyperoartia</taxon>
        <taxon>Petromyzontiformes</taxon>
        <taxon>Petromyzontidae</taxon>
        <taxon>Petromyzon</taxon>
    </lineage>
</organism>
<evidence type="ECO:0000256" key="9">
    <source>
        <dbReference type="SAM" id="MobiDB-lite"/>
    </source>
</evidence>
<evidence type="ECO:0000256" key="1">
    <source>
        <dbReference type="ARBA" id="ARBA00004251"/>
    </source>
</evidence>
<name>A0AAJ7U7A1_PETMA</name>
<dbReference type="GO" id="GO:0051957">
    <property type="term" value="P:positive regulation of amino acid transport"/>
    <property type="evidence" value="ECO:0007669"/>
    <property type="project" value="TreeGrafter"/>
</dbReference>
<dbReference type="Pfam" id="PF16959">
    <property type="entry name" value="Collectrin"/>
    <property type="match status" value="1"/>
</dbReference>
<keyword evidence="6 10" id="KW-1133">Transmembrane helix</keyword>
<dbReference type="PANTHER" id="PTHR46884:SF1">
    <property type="entry name" value="COLLECTRIN"/>
    <property type="match status" value="1"/>
</dbReference>
<evidence type="ECO:0000256" key="10">
    <source>
        <dbReference type="SAM" id="Phobius"/>
    </source>
</evidence>
<feature type="signal peptide" evidence="11">
    <location>
        <begin position="1"/>
        <end position="24"/>
    </location>
</feature>
<evidence type="ECO:0000256" key="2">
    <source>
        <dbReference type="ARBA" id="ARBA00022475"/>
    </source>
</evidence>
<dbReference type="RefSeq" id="XP_032831161.1">
    <property type="nucleotide sequence ID" value="XM_032975270.1"/>
</dbReference>
<evidence type="ECO:0000313" key="13">
    <source>
        <dbReference type="Proteomes" id="UP001318040"/>
    </source>
</evidence>
<feature type="region of interest" description="Disordered" evidence="9">
    <location>
        <begin position="202"/>
        <end position="230"/>
    </location>
</feature>
<sequence length="230" mass="25802">MGGLRVRLLANCFVLAALSLRVSSLCTSFFNETDGPMCGNICKDTSVKVRISLKKQLGENAYVWDDSELFLFRSAVAYAMRKSPEQHDAFTTEHVIVCAKTKRISFYFAVMNPNLTHTLVEKQQLVRAIRLSRPRMNRAFMLDVRTLEFVGIKPTLAPTRSAFKNAWLVAYGVVSGASVLAIIALFADAWRKRYRQRRSLKPEATNYPADELPTETSGTTQHNGDAFTAL</sequence>
<dbReference type="PROSITE" id="PS52010">
    <property type="entry name" value="COLLECTRIN_LIKE"/>
    <property type="match status" value="1"/>
</dbReference>
<gene>
    <name evidence="14" type="primary">CLTRN</name>
</gene>
<feature type="transmembrane region" description="Helical" evidence="10">
    <location>
        <begin position="166"/>
        <end position="190"/>
    </location>
</feature>
<feature type="compositionally biased region" description="Polar residues" evidence="9">
    <location>
        <begin position="214"/>
        <end position="223"/>
    </location>
</feature>
<dbReference type="CTD" id="57393"/>
<evidence type="ECO:0000256" key="5">
    <source>
        <dbReference type="ARBA" id="ARBA00022729"/>
    </source>
</evidence>
<evidence type="ECO:0000256" key="11">
    <source>
        <dbReference type="SAM" id="SignalP"/>
    </source>
</evidence>
<keyword evidence="2" id="KW-1003">Cell membrane</keyword>
<dbReference type="Proteomes" id="UP001318040">
    <property type="component" value="Chromosome 55"/>
</dbReference>
<keyword evidence="8" id="KW-0325">Glycoprotein</keyword>